<feature type="region of interest" description="Disordered" evidence="7">
    <location>
        <begin position="1183"/>
        <end position="1251"/>
    </location>
</feature>
<feature type="transmembrane region" description="Helical" evidence="8">
    <location>
        <begin position="193"/>
        <end position="215"/>
    </location>
</feature>
<evidence type="ECO:0000256" key="8">
    <source>
        <dbReference type="SAM" id="Phobius"/>
    </source>
</evidence>
<feature type="transmembrane region" description="Helical" evidence="8">
    <location>
        <begin position="502"/>
        <end position="525"/>
    </location>
</feature>
<feature type="region of interest" description="Disordered" evidence="7">
    <location>
        <begin position="254"/>
        <end position="274"/>
    </location>
</feature>
<evidence type="ECO:0000256" key="4">
    <source>
        <dbReference type="ARBA" id="ARBA00022692"/>
    </source>
</evidence>
<dbReference type="InParanoid" id="E4X5G5"/>
<feature type="transmembrane region" description="Helical" evidence="8">
    <location>
        <begin position="1037"/>
        <end position="1056"/>
    </location>
</feature>
<dbReference type="GO" id="GO:0004100">
    <property type="term" value="F:chitin synthase activity"/>
    <property type="evidence" value="ECO:0007669"/>
    <property type="project" value="UniProtKB-EC"/>
</dbReference>
<feature type="region of interest" description="Disordered" evidence="7">
    <location>
        <begin position="1"/>
        <end position="77"/>
    </location>
</feature>
<dbReference type="EC" id="2.4.1.16" evidence="2"/>
<dbReference type="OrthoDB" id="26569at2759"/>
<feature type="transmembrane region" description="Helical" evidence="8">
    <location>
        <begin position="1412"/>
        <end position="1430"/>
    </location>
</feature>
<evidence type="ECO:0000256" key="3">
    <source>
        <dbReference type="ARBA" id="ARBA00022676"/>
    </source>
</evidence>
<feature type="transmembrane region" description="Helical" evidence="8">
    <location>
        <begin position="1062"/>
        <end position="1083"/>
    </location>
</feature>
<dbReference type="InterPro" id="IPR004835">
    <property type="entry name" value="Chitin_synth"/>
</dbReference>
<evidence type="ECO:0000313" key="9">
    <source>
        <dbReference type="EMBL" id="CBY18534.1"/>
    </source>
</evidence>
<dbReference type="EMBL" id="FN653025">
    <property type="protein sequence ID" value="CBY18534.1"/>
    <property type="molecule type" value="Genomic_DNA"/>
</dbReference>
<comment type="subcellular location">
    <subcellularLocation>
        <location evidence="1">Membrane</location>
        <topology evidence="1">Multi-pass membrane protein</topology>
    </subcellularLocation>
</comment>
<sequence length="1734" mass="199308">MRRLSGPSRTTKVNFLKIEEDSPPTSARSTREAGFDEDSHPTSAGQPPADSQETTKEAVESNEVKKNQAGKTEPWNIAKTEPNITEFALPSSKPHRNRIILWHVFNILTGILCVGCSATQYFSFAELMNEFNINEEIENSPNSGNTRASRNVEDITEFKILFVILLIPEFYTFIYCLYFAIFKRPSFPKKLQILVTVVTEMLYAVGVGFYVFYLAPDLSRTMNIALLMFPTVIPLAFSAFQDTTINEAAEELANGNSDNNYDPQEQESTSKDCSHSTSKAMSTFARIGKWLFFIAGMAMIFLDSEDYLKNFFCVICVNLMSFPNYLNFSICPKYDWLSALHSIGRGIPRKQNITGSVKSRKIADPELSIIISHLFATPAKCCVLALIVFLSHDNRPEYLHPTDDFRLWMIIFAFFTVFTSYIQKVSVKLGLQKGGLALSGLLGPLIALCMAFYNDLSHAAPDARFLRYNTVIESYTGTDWRTTYRNDTTSTISQEDMDEKKTIIMCFITGILGILHLLCLTQYVWKPKNFIYPLDRHVFMLPAFRPIGTSTFSLLNRRSVDIIEEQESKVFGNEFSAGSNMTTRKSTVQGRKTNKSGMWSKGQKNPYIFICTTLWHEEDFEMATLLRSVVKLLRHARIKKDDPNQENQYELEMHIFFDNVFVNKKIDKEKKETNPPTDDFIHAKEWSELNEWVKQFQTVFKDVLSKYEDNEHITPAALEQGKIIRTPYGGRVIYRIAGYDFVIHLKDAELVQRGKRWSQVMYLYYLIGWKIDACELRDSDGFKVKKSKSFVLALDGDVDFEPDAFELVLDRCMRNEKLAACCGAIHPTGSGWLVAYQNFEYAVGHWLQKAAEHVLGCVLCSPGCFSLMRVSYLSEPNVMAMYKSLALNPMEKLQYDQGEDRWLCTLMLFAGGRIEYEGSSHCNTFAPEDLPTFYKQRRRWGPSTTANIWNLVAQQKLARRSNSYISVPYIVYQFTVMTFALIGVSTTMMMVAEAFSLGVGNSIPRWACYFIIIFPVAIFTMACYLSRDGDFQIQLATWFSLAFSFLMALVFIGIFIEGITCPFSPSFLFFVSMAGIHIVAAILHWDFYALLCGVVYFLFIPSCFIFLQIYSIANLNDCSWGTRQAASTDKKVEKTFWQRVMGKSEEQIRKEAEEGEDGTNCACLICMDSYNISSKEQKEKANLLQNNAESIPMTDQPKTREERAEEKDEKKLKAELKKNGTLKRIQDPPRFSDVQQEEDLENDGLKSKVPPKDIEFAKNNQNRKSMHQSKVGDETNITKERFFGGYSIKKLRLEDQENWSHFMNNPHVDTDCFEKRVPKGELKKWKLEDVRDREIKLYKKFHTKYLSWVIGAGSPFNKIYTLSNPEQEFWERMQDPTDGFIGIKKNGRNGKVIEKHENKLAEEMTKFKDEKFLYFIFINILWIIVSCTILKYSYLLGHIDIDITANEKFHSCGIQIEDEENPPCETLRDGGYGYDDYECENEEKFVYRLQPFSLFFLFIYLVIILTQTICMLWHRVSTLFHYIAYIDIDDEKKYAKSNKQYKEKIKENNKLYSNQYNELDSDNDSDIDPKQDDHALIDEDFKDYCTTRTKNSKKRSVRSTNRVTNPKQESHRRSTGGAFISQNTENTEMTNISSSGSELPQVKKYKKLKCDIESEAHQFAEMMNSQRTTLDFSNSFPPEAGNFDSLQAQSDYSDIPSSPTAVLVHNPNLRRISSNAQHRLPAITFPSDISETDI</sequence>
<feature type="transmembrane region" description="Helical" evidence="8">
    <location>
        <begin position="1003"/>
        <end position="1025"/>
    </location>
</feature>
<feature type="compositionally biased region" description="Basic and acidic residues" evidence="7">
    <location>
        <begin position="29"/>
        <end position="40"/>
    </location>
</feature>
<feature type="compositionally biased region" description="Basic and acidic residues" evidence="7">
    <location>
        <begin position="1197"/>
        <end position="1218"/>
    </location>
</feature>
<dbReference type="Proteomes" id="UP000001307">
    <property type="component" value="Unassembled WGS sequence"/>
</dbReference>
<name>E4X5G5_OIKDI</name>
<dbReference type="GO" id="GO:0016020">
    <property type="term" value="C:membrane"/>
    <property type="evidence" value="ECO:0007669"/>
    <property type="project" value="UniProtKB-SubCell"/>
</dbReference>
<dbReference type="GO" id="GO:0071944">
    <property type="term" value="C:cell periphery"/>
    <property type="evidence" value="ECO:0007669"/>
    <property type="project" value="TreeGrafter"/>
</dbReference>
<evidence type="ECO:0000256" key="2">
    <source>
        <dbReference type="ARBA" id="ARBA00012543"/>
    </source>
</evidence>
<feature type="compositionally biased region" description="Basic and acidic residues" evidence="7">
    <location>
        <begin position="53"/>
        <end position="66"/>
    </location>
</feature>
<gene>
    <name evidence="9" type="ORF">GSOID_T00002400001</name>
</gene>
<keyword evidence="4 8" id="KW-0812">Transmembrane</keyword>
<feature type="transmembrane region" description="Helical" evidence="8">
    <location>
        <begin position="367"/>
        <end position="390"/>
    </location>
</feature>
<dbReference type="PANTHER" id="PTHR22914:SF42">
    <property type="entry name" value="CHITIN SYNTHASE"/>
    <property type="match status" value="1"/>
</dbReference>
<protein>
    <recommendedName>
        <fullName evidence="2">chitin synthase</fullName>
        <ecNumber evidence="2">2.4.1.16</ecNumber>
    </recommendedName>
</protein>
<proteinExistence type="predicted"/>
<reference evidence="9" key="1">
    <citation type="journal article" date="2010" name="Science">
        <title>Plasticity of animal genome architecture unmasked by rapid evolution of a pelagic tunicate.</title>
        <authorList>
            <person name="Denoeud F."/>
            <person name="Henriet S."/>
            <person name="Mungpakdee S."/>
            <person name="Aury J.M."/>
            <person name="Da Silva C."/>
            <person name="Brinkmann H."/>
            <person name="Mikhaleva J."/>
            <person name="Olsen L.C."/>
            <person name="Jubin C."/>
            <person name="Canestro C."/>
            <person name="Bouquet J.M."/>
            <person name="Danks G."/>
            <person name="Poulain J."/>
            <person name="Campsteijn C."/>
            <person name="Adamski M."/>
            <person name="Cross I."/>
            <person name="Yadetie F."/>
            <person name="Muffato M."/>
            <person name="Louis A."/>
            <person name="Butcher S."/>
            <person name="Tsagkogeorga G."/>
            <person name="Konrad A."/>
            <person name="Singh S."/>
            <person name="Jensen M.F."/>
            <person name="Cong E.H."/>
            <person name="Eikeseth-Otteraa H."/>
            <person name="Noel B."/>
            <person name="Anthouard V."/>
            <person name="Porcel B.M."/>
            <person name="Kachouri-Lafond R."/>
            <person name="Nishino A."/>
            <person name="Ugolini M."/>
            <person name="Chourrout P."/>
            <person name="Nishida H."/>
            <person name="Aasland R."/>
            <person name="Huzurbazar S."/>
            <person name="Westhof E."/>
            <person name="Delsuc F."/>
            <person name="Lehrach H."/>
            <person name="Reinhardt R."/>
            <person name="Weissenbach J."/>
            <person name="Roy S.W."/>
            <person name="Artiguenave F."/>
            <person name="Postlethwait J.H."/>
            <person name="Manak J.R."/>
            <person name="Thompson E.M."/>
            <person name="Jaillon O."/>
            <person name="Du Pasquier L."/>
            <person name="Boudinot P."/>
            <person name="Liberles D.A."/>
            <person name="Volff J.N."/>
            <person name="Philippe H."/>
            <person name="Lenhard B."/>
            <person name="Roest Crollius H."/>
            <person name="Wincker P."/>
            <person name="Chourrout D."/>
        </authorList>
    </citation>
    <scope>NUCLEOTIDE SEQUENCE [LARGE SCALE GENOMIC DNA]</scope>
</reference>
<keyword evidence="3" id="KW-0808">Transferase</keyword>
<organism evidence="9">
    <name type="scientific">Oikopleura dioica</name>
    <name type="common">Tunicate</name>
    <dbReference type="NCBI Taxonomy" id="34765"/>
    <lineage>
        <taxon>Eukaryota</taxon>
        <taxon>Metazoa</taxon>
        <taxon>Chordata</taxon>
        <taxon>Tunicata</taxon>
        <taxon>Appendicularia</taxon>
        <taxon>Copelata</taxon>
        <taxon>Oikopleuridae</taxon>
        <taxon>Oikopleura</taxon>
    </lineage>
</organism>
<feature type="transmembrane region" description="Helical" evidence="8">
    <location>
        <begin position="99"/>
        <end position="122"/>
    </location>
</feature>
<feature type="transmembrane region" description="Helical" evidence="8">
    <location>
        <begin position="1494"/>
        <end position="1514"/>
    </location>
</feature>
<feature type="transmembrane region" description="Helical" evidence="8">
    <location>
        <begin position="284"/>
        <end position="302"/>
    </location>
</feature>
<feature type="compositionally biased region" description="Polar residues" evidence="7">
    <location>
        <begin position="1620"/>
        <end position="1638"/>
    </location>
</feature>
<feature type="transmembrane region" description="Helical" evidence="8">
    <location>
        <begin position="308"/>
        <end position="326"/>
    </location>
</feature>
<keyword evidence="5 8" id="KW-1133">Transmembrane helix</keyword>
<keyword evidence="10" id="KW-1185">Reference proteome</keyword>
<dbReference type="InterPro" id="IPR029044">
    <property type="entry name" value="Nucleotide-diphossugar_trans"/>
</dbReference>
<feature type="transmembrane region" description="Helical" evidence="8">
    <location>
        <begin position="434"/>
        <end position="453"/>
    </location>
</feature>
<accession>E4X5G5</accession>
<feature type="region of interest" description="Disordered" evidence="7">
    <location>
        <begin position="1589"/>
        <end position="1638"/>
    </location>
</feature>
<feature type="transmembrane region" description="Helical" evidence="8">
    <location>
        <begin position="405"/>
        <end position="422"/>
    </location>
</feature>
<evidence type="ECO:0000256" key="6">
    <source>
        <dbReference type="ARBA" id="ARBA00023136"/>
    </source>
</evidence>
<dbReference type="Pfam" id="PF03142">
    <property type="entry name" value="Chitin_synth_2"/>
    <property type="match status" value="1"/>
</dbReference>
<feature type="compositionally biased region" description="Polar residues" evidence="7">
    <location>
        <begin position="254"/>
        <end position="267"/>
    </location>
</feature>
<feature type="transmembrane region" description="Helical" evidence="8">
    <location>
        <begin position="160"/>
        <end position="181"/>
    </location>
</feature>
<evidence type="ECO:0000256" key="5">
    <source>
        <dbReference type="ARBA" id="ARBA00022989"/>
    </source>
</evidence>
<evidence type="ECO:0000256" key="1">
    <source>
        <dbReference type="ARBA" id="ARBA00004141"/>
    </source>
</evidence>
<feature type="transmembrane region" description="Helical" evidence="8">
    <location>
        <begin position="1090"/>
        <end position="1110"/>
    </location>
</feature>
<feature type="region of interest" description="Disordered" evidence="7">
    <location>
        <begin position="1552"/>
        <end position="1572"/>
    </location>
</feature>
<feature type="transmembrane region" description="Helical" evidence="8">
    <location>
        <begin position="969"/>
        <end position="991"/>
    </location>
</feature>
<dbReference type="GO" id="GO:0006031">
    <property type="term" value="P:chitin biosynthetic process"/>
    <property type="evidence" value="ECO:0007669"/>
    <property type="project" value="TreeGrafter"/>
</dbReference>
<keyword evidence="6 8" id="KW-0472">Membrane</keyword>
<evidence type="ECO:0000313" key="10">
    <source>
        <dbReference type="Proteomes" id="UP000001307"/>
    </source>
</evidence>
<evidence type="ECO:0000256" key="7">
    <source>
        <dbReference type="SAM" id="MobiDB-lite"/>
    </source>
</evidence>
<keyword evidence="3" id="KW-0328">Glycosyltransferase</keyword>
<feature type="compositionally biased region" description="Polar residues" evidence="7">
    <location>
        <begin position="1598"/>
        <end position="1607"/>
    </location>
</feature>
<feature type="compositionally biased region" description="Polar residues" evidence="7">
    <location>
        <begin position="41"/>
        <end position="52"/>
    </location>
</feature>
<dbReference type="SUPFAM" id="SSF53448">
    <property type="entry name" value="Nucleotide-diphospho-sugar transferases"/>
    <property type="match status" value="1"/>
</dbReference>
<feature type="transmembrane region" description="Helical" evidence="8">
    <location>
        <begin position="221"/>
        <end position="240"/>
    </location>
</feature>
<dbReference type="PANTHER" id="PTHR22914">
    <property type="entry name" value="CHITIN SYNTHASE"/>
    <property type="match status" value="1"/>
</dbReference>